<accession>A0AAI9KW07</accession>
<evidence type="ECO:0000313" key="1">
    <source>
        <dbReference type="EMBL" id="GJA56857.1"/>
    </source>
</evidence>
<name>A0AAI9KW07_AERCA</name>
<evidence type="ECO:0000313" key="2">
    <source>
        <dbReference type="Proteomes" id="UP000887009"/>
    </source>
</evidence>
<sequence length="39" mass="4246">MSNNEQNVYMKALQAALVAALGVLMKEALQQMQPGKPND</sequence>
<dbReference type="Proteomes" id="UP000887009">
    <property type="component" value="Unassembled WGS sequence"/>
</dbReference>
<dbReference type="EMBL" id="BPNL01000103">
    <property type="protein sequence ID" value="GJA56857.1"/>
    <property type="molecule type" value="Genomic_DNA"/>
</dbReference>
<dbReference type="AlphaFoldDB" id="A0AAI9KW07"/>
<comment type="caution">
    <text evidence="1">The sequence shown here is derived from an EMBL/GenBank/DDBJ whole genome shotgun (WGS) entry which is preliminary data.</text>
</comment>
<reference evidence="1" key="1">
    <citation type="submission" date="2021-07" db="EMBL/GenBank/DDBJ databases">
        <title>Draft genome sequence of carbapenem-resistant Aeromonas spp. in Japan.</title>
        <authorList>
            <person name="Maehana S."/>
            <person name="Suzuki M."/>
            <person name="Kitasato H."/>
        </authorList>
    </citation>
    <scope>NUCLEOTIDE SEQUENCE</scope>
    <source>
        <strain evidence="1">KAM348</strain>
    </source>
</reference>
<gene>
    <name evidence="1" type="ORF">KAM348_42800</name>
</gene>
<protein>
    <submittedName>
        <fullName evidence="1">Uncharacterized protein</fullName>
    </submittedName>
</protein>
<organism evidence="1 2">
    <name type="scientific">Aeromonas caviae</name>
    <name type="common">Aeromonas punctata</name>
    <dbReference type="NCBI Taxonomy" id="648"/>
    <lineage>
        <taxon>Bacteria</taxon>
        <taxon>Pseudomonadati</taxon>
        <taxon>Pseudomonadota</taxon>
        <taxon>Gammaproteobacteria</taxon>
        <taxon>Aeromonadales</taxon>
        <taxon>Aeromonadaceae</taxon>
        <taxon>Aeromonas</taxon>
    </lineage>
</organism>
<proteinExistence type="predicted"/>